<evidence type="ECO:0000256" key="3">
    <source>
        <dbReference type="ARBA" id="ARBA00005634"/>
    </source>
</evidence>
<evidence type="ECO:0000256" key="6">
    <source>
        <dbReference type="ARBA" id="ARBA00022723"/>
    </source>
</evidence>
<dbReference type="GO" id="GO:0005789">
    <property type="term" value="C:endoplasmic reticulum membrane"/>
    <property type="evidence" value="ECO:0007669"/>
    <property type="project" value="UniProtKB-SubCell"/>
</dbReference>
<dbReference type="Gene3D" id="3.50.30.30">
    <property type="match status" value="1"/>
</dbReference>
<evidence type="ECO:0000256" key="7">
    <source>
        <dbReference type="ARBA" id="ARBA00022801"/>
    </source>
</evidence>
<gene>
    <name evidence="18" type="ORF">LITE_LOCUS13253</name>
</gene>
<evidence type="ECO:0000259" key="16">
    <source>
        <dbReference type="Pfam" id="PF04253"/>
    </source>
</evidence>
<keyword evidence="9" id="KW-0735">Signal-anchor</keyword>
<name>A0AAV0JDE1_9ROSI</name>
<feature type="domain" description="Transferrin receptor-like dimerisation" evidence="16">
    <location>
        <begin position="603"/>
        <end position="730"/>
    </location>
</feature>
<dbReference type="InterPro" id="IPR007484">
    <property type="entry name" value="Peptidase_M28"/>
</dbReference>
<dbReference type="GO" id="GO:0046872">
    <property type="term" value="F:metal ion binding"/>
    <property type="evidence" value="ECO:0007669"/>
    <property type="project" value="UniProtKB-KW"/>
</dbReference>
<dbReference type="Pfam" id="PF04389">
    <property type="entry name" value="Peptidase_M28"/>
    <property type="match status" value="1"/>
</dbReference>
<keyword evidence="8" id="KW-0862">Zinc</keyword>
<comment type="caution">
    <text evidence="18">The sequence shown here is derived from an EMBL/GenBank/DDBJ whole genome shotgun (WGS) entry which is preliminary data.</text>
</comment>
<evidence type="ECO:0000256" key="13">
    <source>
        <dbReference type="ARBA" id="ARBA00023180"/>
    </source>
</evidence>
<evidence type="ECO:0000256" key="8">
    <source>
        <dbReference type="ARBA" id="ARBA00022833"/>
    </source>
</evidence>
<keyword evidence="12" id="KW-0472">Membrane</keyword>
<keyword evidence="11" id="KW-0482">Metalloprotease</keyword>
<dbReference type="FunFam" id="3.40.630.10:FF:000164">
    <property type="entry name" value="Os01g0740650 protein"/>
    <property type="match status" value="1"/>
</dbReference>
<dbReference type="Gene3D" id="1.20.930.40">
    <property type="entry name" value="Transferrin receptor-like, dimerisation domain"/>
    <property type="match status" value="1"/>
</dbReference>
<dbReference type="InterPro" id="IPR046450">
    <property type="entry name" value="PA_dom_sf"/>
</dbReference>
<dbReference type="CDD" id="cd08022">
    <property type="entry name" value="M28_PSMA_like"/>
    <property type="match status" value="1"/>
</dbReference>
<evidence type="ECO:0000256" key="5">
    <source>
        <dbReference type="ARBA" id="ARBA00022692"/>
    </source>
</evidence>
<keyword evidence="4" id="KW-0645">Protease</keyword>
<evidence type="ECO:0000256" key="14">
    <source>
        <dbReference type="ARBA" id="ARBA00052003"/>
    </source>
</evidence>
<protein>
    <recommendedName>
        <fullName evidence="15">glutamate carboxypeptidase II</fullName>
        <ecNumber evidence="15">3.4.17.21</ecNumber>
    </recommendedName>
</protein>
<evidence type="ECO:0000313" key="18">
    <source>
        <dbReference type="EMBL" id="CAI0406556.1"/>
    </source>
</evidence>
<comment type="cofactor">
    <cofactor evidence="1">
        <name>Zn(2+)</name>
        <dbReference type="ChEBI" id="CHEBI:29105"/>
    </cofactor>
</comment>
<proteinExistence type="inferred from homology"/>
<comment type="subcellular location">
    <subcellularLocation>
        <location evidence="2">Endoplasmic reticulum membrane</location>
        <topology evidence="2">Single-pass type II membrane protein</topology>
    </subcellularLocation>
</comment>
<dbReference type="EMBL" id="CAMGYJ010000004">
    <property type="protein sequence ID" value="CAI0406556.1"/>
    <property type="molecule type" value="Genomic_DNA"/>
</dbReference>
<evidence type="ECO:0000256" key="4">
    <source>
        <dbReference type="ARBA" id="ARBA00022670"/>
    </source>
</evidence>
<dbReference type="SUPFAM" id="SSF52025">
    <property type="entry name" value="PA domain"/>
    <property type="match status" value="1"/>
</dbReference>
<comment type="catalytic activity">
    <reaction evidence="14">
        <text>Release of an unsubstituted, C-terminal glutamyl residue, typically from Ac-Asp-Glu or folylpoly-gamma-glutamates.</text>
        <dbReference type="EC" id="3.4.17.21"/>
    </reaction>
</comment>
<sequence>MPPPTAKPHGSTTAATSFFSAIKPPPSTPPPPLYTILFLLLLVTLGFYFLHHHSPTTTAAADFLTPPQQTPLRFREQFLSLSTNATVSAYLHHLTLRPHLAGTPASADTAEFVHSHFRRLNLDPRRAAYRVLLSYPIRSSLTARFPNGTAVALSLAEEGAKKTGETEEGRNGAVVRPYHAYSPSGAAHAEVVYVNTGSEEDYRQLAALGVRVKGRVVLARKGGELSRGGVVRVAEREGAAAVLLFVGGGGGVERGTVMNGMGDPLSPGWAAAAEEGGGGGERLGLEEAEASGRFPRIPSLPLSFEDADVILRSLGGQTAPPGWVGPGIVAQRVGPGPTVVNLTYQGEKKEVTIQNVFAVIKGLEEPDRYVVMGNHRDAWTYGAVDPNSGTAALLDIARRFALLQRNGWRPRRTIVLSSWDGEEFGMVGSTEWVEQNLVNLGAKAVAYLNVDCAVQGPGFNAAATPQLDELLFEVTKKVKDPDFVGATIYDKWAAMNQATSIERLSGAFSDFAPFLQHGGIPSVDLFYGRAEYPVYHTAFDSYEWMVKHADPLFHRHVTIAEIWGLIALHLADDSIIPFNYVSYAQQLSKYTDELSNLLDGSTISLHPLVSAIEQFASAAKEAENEVKQLREGDGRDGLTALKQRALNDRLMLTERGFLDADGIQSRHWFKHLIYGPHGDYKSKLDFFPGIADAIHELSVSTTMGRSGQEAAIQHEVWRAARAIQRAAYALRGHIFVP</sequence>
<dbReference type="GO" id="GO:0010075">
    <property type="term" value="P:regulation of meristem growth"/>
    <property type="evidence" value="ECO:0007669"/>
    <property type="project" value="UniProtKB-ARBA"/>
</dbReference>
<dbReference type="PANTHER" id="PTHR10404:SF75">
    <property type="entry name" value="GLUTAMATE CARBOXYPEPTIDASE AMP1-RELATED"/>
    <property type="match status" value="1"/>
</dbReference>
<dbReference type="SUPFAM" id="SSF47672">
    <property type="entry name" value="Transferrin receptor-like dimerisation domain"/>
    <property type="match status" value="1"/>
</dbReference>
<comment type="similarity">
    <text evidence="3">Belongs to the peptidase M28 family. M28B subfamily.</text>
</comment>
<feature type="domain" description="Peptidase M28" evidence="17">
    <location>
        <begin position="355"/>
        <end position="543"/>
    </location>
</feature>
<evidence type="ECO:0000256" key="11">
    <source>
        <dbReference type="ARBA" id="ARBA00023049"/>
    </source>
</evidence>
<dbReference type="EC" id="3.4.17.21" evidence="15"/>
<evidence type="ECO:0000256" key="12">
    <source>
        <dbReference type="ARBA" id="ARBA00023136"/>
    </source>
</evidence>
<keyword evidence="10" id="KW-1133">Transmembrane helix</keyword>
<dbReference type="AlphaFoldDB" id="A0AAV0JDE1"/>
<dbReference type="InterPro" id="IPR036757">
    <property type="entry name" value="TFR-like_dimer_dom_sf"/>
</dbReference>
<dbReference type="FunFam" id="1.20.930.40:FF:000001">
    <property type="entry name" value="N-acetylated-alpha-linked acidic dipeptidase 2"/>
    <property type="match status" value="1"/>
</dbReference>
<keyword evidence="13" id="KW-0325">Glycoprotein</keyword>
<evidence type="ECO:0000256" key="1">
    <source>
        <dbReference type="ARBA" id="ARBA00001947"/>
    </source>
</evidence>
<keyword evidence="7" id="KW-0378">Hydrolase</keyword>
<evidence type="ECO:0000256" key="10">
    <source>
        <dbReference type="ARBA" id="ARBA00022989"/>
    </source>
</evidence>
<keyword evidence="5" id="KW-0812">Transmembrane</keyword>
<evidence type="ECO:0000256" key="15">
    <source>
        <dbReference type="ARBA" id="ARBA00066561"/>
    </source>
</evidence>
<evidence type="ECO:0000313" key="19">
    <source>
        <dbReference type="Proteomes" id="UP001154282"/>
    </source>
</evidence>
<organism evidence="18 19">
    <name type="scientific">Linum tenue</name>
    <dbReference type="NCBI Taxonomy" id="586396"/>
    <lineage>
        <taxon>Eukaryota</taxon>
        <taxon>Viridiplantae</taxon>
        <taxon>Streptophyta</taxon>
        <taxon>Embryophyta</taxon>
        <taxon>Tracheophyta</taxon>
        <taxon>Spermatophyta</taxon>
        <taxon>Magnoliopsida</taxon>
        <taxon>eudicotyledons</taxon>
        <taxon>Gunneridae</taxon>
        <taxon>Pentapetalae</taxon>
        <taxon>rosids</taxon>
        <taxon>fabids</taxon>
        <taxon>Malpighiales</taxon>
        <taxon>Linaceae</taxon>
        <taxon>Linum</taxon>
    </lineage>
</organism>
<evidence type="ECO:0000259" key="17">
    <source>
        <dbReference type="Pfam" id="PF04389"/>
    </source>
</evidence>
<dbReference type="InterPro" id="IPR007365">
    <property type="entry name" value="TFR-like_dimer_dom"/>
</dbReference>
<dbReference type="GO" id="GO:0004181">
    <property type="term" value="F:metallocarboxypeptidase activity"/>
    <property type="evidence" value="ECO:0007669"/>
    <property type="project" value="UniProtKB-EC"/>
</dbReference>
<dbReference type="PANTHER" id="PTHR10404">
    <property type="entry name" value="N-ACETYLATED-ALPHA-LINKED ACIDIC DIPEPTIDASE"/>
    <property type="match status" value="1"/>
</dbReference>
<dbReference type="SUPFAM" id="SSF53187">
    <property type="entry name" value="Zn-dependent exopeptidases"/>
    <property type="match status" value="1"/>
</dbReference>
<evidence type="ECO:0000256" key="2">
    <source>
        <dbReference type="ARBA" id="ARBA00004648"/>
    </source>
</evidence>
<keyword evidence="19" id="KW-1185">Reference proteome</keyword>
<accession>A0AAV0JDE1</accession>
<dbReference type="InterPro" id="IPR039373">
    <property type="entry name" value="Peptidase_M28B"/>
</dbReference>
<dbReference type="Proteomes" id="UP001154282">
    <property type="component" value="Unassembled WGS sequence"/>
</dbReference>
<dbReference type="Pfam" id="PF04253">
    <property type="entry name" value="TFR_dimer"/>
    <property type="match status" value="1"/>
</dbReference>
<reference evidence="18" key="1">
    <citation type="submission" date="2022-08" db="EMBL/GenBank/DDBJ databases">
        <authorList>
            <person name="Gutierrez-Valencia J."/>
        </authorList>
    </citation>
    <scope>NUCLEOTIDE SEQUENCE</scope>
</reference>
<dbReference type="GO" id="GO:0006508">
    <property type="term" value="P:proteolysis"/>
    <property type="evidence" value="ECO:0007669"/>
    <property type="project" value="UniProtKB-KW"/>
</dbReference>
<evidence type="ECO:0000256" key="9">
    <source>
        <dbReference type="ARBA" id="ARBA00022968"/>
    </source>
</evidence>
<keyword evidence="6" id="KW-0479">Metal-binding</keyword>
<dbReference type="Gene3D" id="3.40.630.10">
    <property type="entry name" value="Zn peptidases"/>
    <property type="match status" value="1"/>
</dbReference>